<keyword evidence="3" id="KW-1185">Reference proteome</keyword>
<dbReference type="Proteomes" id="UP000298030">
    <property type="component" value="Unassembled WGS sequence"/>
</dbReference>
<comment type="caution">
    <text evidence="2">The sequence shown here is derived from an EMBL/GenBank/DDBJ whole genome shotgun (WGS) entry which is preliminary data.</text>
</comment>
<dbReference type="AlphaFoldDB" id="A0A4Y7THS7"/>
<dbReference type="EMBL" id="QPFP01000011">
    <property type="protein sequence ID" value="TEB33740.1"/>
    <property type="molecule type" value="Genomic_DNA"/>
</dbReference>
<name>A0A4Y7THS7_COPMI</name>
<dbReference type="OrthoDB" id="7464126at2759"/>
<organism evidence="2 3">
    <name type="scientific">Coprinellus micaceus</name>
    <name type="common">Glistening ink-cap mushroom</name>
    <name type="synonym">Coprinus micaceus</name>
    <dbReference type="NCBI Taxonomy" id="71717"/>
    <lineage>
        <taxon>Eukaryota</taxon>
        <taxon>Fungi</taxon>
        <taxon>Dikarya</taxon>
        <taxon>Basidiomycota</taxon>
        <taxon>Agaricomycotina</taxon>
        <taxon>Agaricomycetes</taxon>
        <taxon>Agaricomycetidae</taxon>
        <taxon>Agaricales</taxon>
        <taxon>Agaricineae</taxon>
        <taxon>Psathyrellaceae</taxon>
        <taxon>Coprinellus</taxon>
    </lineage>
</organism>
<feature type="non-terminal residue" evidence="2">
    <location>
        <position position="122"/>
    </location>
</feature>
<dbReference type="PANTHER" id="PTHR10039">
    <property type="entry name" value="AMELOGENIN"/>
    <property type="match status" value="1"/>
</dbReference>
<proteinExistence type="predicted"/>
<gene>
    <name evidence="2" type="ORF">FA13DRAFT_1730013</name>
</gene>
<evidence type="ECO:0000259" key="1">
    <source>
        <dbReference type="Pfam" id="PF22939"/>
    </source>
</evidence>
<dbReference type="Pfam" id="PF22939">
    <property type="entry name" value="WHD_GPIID"/>
    <property type="match status" value="1"/>
</dbReference>
<dbReference type="STRING" id="71717.A0A4Y7THS7"/>
<evidence type="ECO:0000313" key="2">
    <source>
        <dbReference type="EMBL" id="TEB33740.1"/>
    </source>
</evidence>
<accession>A0A4Y7THS7</accession>
<feature type="domain" description="GPI inositol-deacylase winged helix" evidence="1">
    <location>
        <begin position="13"/>
        <end position="86"/>
    </location>
</feature>
<dbReference type="InterPro" id="IPR054471">
    <property type="entry name" value="GPIID_WHD"/>
</dbReference>
<protein>
    <recommendedName>
        <fullName evidence="1">GPI inositol-deacylase winged helix domain-containing protein</fullName>
    </recommendedName>
</protein>
<sequence>MGRIEDQGEAEVSLAKHALLWVTYAHGYLTIDDLRSALARVSPKEGIDPYDRPTEAMILSCCCGLLVVDQTTKIVRLSHFTADEFIRTLPDTILKTPHALIARHCIAYLSSRRNSLEGSTIV</sequence>
<evidence type="ECO:0000313" key="3">
    <source>
        <dbReference type="Proteomes" id="UP000298030"/>
    </source>
</evidence>
<reference evidence="2 3" key="1">
    <citation type="journal article" date="2019" name="Nat. Ecol. Evol.">
        <title>Megaphylogeny resolves global patterns of mushroom evolution.</title>
        <authorList>
            <person name="Varga T."/>
            <person name="Krizsan K."/>
            <person name="Foldi C."/>
            <person name="Dima B."/>
            <person name="Sanchez-Garcia M."/>
            <person name="Sanchez-Ramirez S."/>
            <person name="Szollosi G.J."/>
            <person name="Szarkandi J.G."/>
            <person name="Papp V."/>
            <person name="Albert L."/>
            <person name="Andreopoulos W."/>
            <person name="Angelini C."/>
            <person name="Antonin V."/>
            <person name="Barry K.W."/>
            <person name="Bougher N.L."/>
            <person name="Buchanan P."/>
            <person name="Buyck B."/>
            <person name="Bense V."/>
            <person name="Catcheside P."/>
            <person name="Chovatia M."/>
            <person name="Cooper J."/>
            <person name="Damon W."/>
            <person name="Desjardin D."/>
            <person name="Finy P."/>
            <person name="Geml J."/>
            <person name="Haridas S."/>
            <person name="Hughes K."/>
            <person name="Justo A."/>
            <person name="Karasinski D."/>
            <person name="Kautmanova I."/>
            <person name="Kiss B."/>
            <person name="Kocsube S."/>
            <person name="Kotiranta H."/>
            <person name="LaButti K.M."/>
            <person name="Lechner B.E."/>
            <person name="Liimatainen K."/>
            <person name="Lipzen A."/>
            <person name="Lukacs Z."/>
            <person name="Mihaltcheva S."/>
            <person name="Morgado L.N."/>
            <person name="Niskanen T."/>
            <person name="Noordeloos M.E."/>
            <person name="Ohm R.A."/>
            <person name="Ortiz-Santana B."/>
            <person name="Ovrebo C."/>
            <person name="Racz N."/>
            <person name="Riley R."/>
            <person name="Savchenko A."/>
            <person name="Shiryaev A."/>
            <person name="Soop K."/>
            <person name="Spirin V."/>
            <person name="Szebenyi C."/>
            <person name="Tomsovsky M."/>
            <person name="Tulloss R.E."/>
            <person name="Uehling J."/>
            <person name="Grigoriev I.V."/>
            <person name="Vagvolgyi C."/>
            <person name="Papp T."/>
            <person name="Martin F.M."/>
            <person name="Miettinen O."/>
            <person name="Hibbett D.S."/>
            <person name="Nagy L.G."/>
        </authorList>
    </citation>
    <scope>NUCLEOTIDE SEQUENCE [LARGE SCALE GENOMIC DNA]</scope>
    <source>
        <strain evidence="2 3">FP101781</strain>
    </source>
</reference>
<dbReference type="PANTHER" id="PTHR10039:SF15">
    <property type="entry name" value="NACHT DOMAIN-CONTAINING PROTEIN"/>
    <property type="match status" value="1"/>
</dbReference>